<sequence length="244" mass="25210">MRLKGKTVLVTAAGQGIGRASVLALAAEGAHVWATDVNEQLLAAYAGVANVTALKLDVLDKAAIGAVVAQLPALDVLFNCAGVVHNGTIEQASDDDLDFAFRLNVRAQMWTIQAVLPGMLAAGRGSIINMASVCSSMKGLPNRFVYGTTKAAVLGLTKSVAADYVARGIRCNAVCPGTVDTPSLGDRINANADPEAARKAFVARQPMGRLAQAEEIAPVVVFLASDESIFATGQAFTVDGGITI</sequence>
<dbReference type="SUPFAM" id="SSF51735">
    <property type="entry name" value="NAD(P)-binding Rossmann-fold domains"/>
    <property type="match status" value="1"/>
</dbReference>
<reference evidence="4 5" key="1">
    <citation type="submission" date="2018-09" db="EMBL/GenBank/DDBJ databases">
        <title>Acidovorax cavernicola nov. sp. isolated from Gruta de las Maravillas (Aracena, Spain).</title>
        <authorList>
            <person name="Jurado V."/>
            <person name="Gutierrez-Patricio S."/>
            <person name="Gonzalez-Pimentel J.L."/>
            <person name="Miller A.Z."/>
            <person name="Laiz L."/>
            <person name="Saiz-Jimenez C."/>
        </authorList>
    </citation>
    <scope>NUCLEOTIDE SEQUENCE [LARGE SCALE GENOMIC DNA]</scope>
    <source>
        <strain evidence="4 5">1011MAR4D40.2</strain>
    </source>
</reference>
<keyword evidence="5" id="KW-1185">Reference proteome</keyword>
<dbReference type="EMBL" id="QXMN01000010">
    <property type="protein sequence ID" value="RIX81299.1"/>
    <property type="molecule type" value="Genomic_DNA"/>
</dbReference>
<evidence type="ECO:0000256" key="2">
    <source>
        <dbReference type="ARBA" id="ARBA00023002"/>
    </source>
</evidence>
<evidence type="ECO:0000256" key="3">
    <source>
        <dbReference type="ARBA" id="ARBA00023027"/>
    </source>
</evidence>
<dbReference type="InterPro" id="IPR020904">
    <property type="entry name" value="Sc_DH/Rdtase_CS"/>
</dbReference>
<dbReference type="GO" id="GO:0016491">
    <property type="term" value="F:oxidoreductase activity"/>
    <property type="evidence" value="ECO:0007669"/>
    <property type="project" value="UniProtKB-KW"/>
</dbReference>
<keyword evidence="2" id="KW-0560">Oxidoreductase</keyword>
<gene>
    <name evidence="4" type="ORF">D3H34_11255</name>
</gene>
<name>A0A9X8D634_9BURK</name>
<dbReference type="PANTHER" id="PTHR43477:SF4">
    <property type="entry name" value="DEHYDROGENASE_REDUCTASE SDR FAMILY MEMBER 6"/>
    <property type="match status" value="1"/>
</dbReference>
<evidence type="ECO:0000256" key="1">
    <source>
        <dbReference type="ARBA" id="ARBA00006484"/>
    </source>
</evidence>
<evidence type="ECO:0000313" key="4">
    <source>
        <dbReference type="EMBL" id="RIX81299.1"/>
    </source>
</evidence>
<protein>
    <submittedName>
        <fullName evidence="4">SDR family oxidoreductase</fullName>
    </submittedName>
</protein>
<organism evidence="4 5">
    <name type="scientific">Acidovorax cavernicola</name>
    <dbReference type="NCBI Taxonomy" id="1675792"/>
    <lineage>
        <taxon>Bacteria</taxon>
        <taxon>Pseudomonadati</taxon>
        <taxon>Pseudomonadota</taxon>
        <taxon>Betaproteobacteria</taxon>
        <taxon>Burkholderiales</taxon>
        <taxon>Comamonadaceae</taxon>
        <taxon>Acidovorax</taxon>
    </lineage>
</organism>
<dbReference type="PANTHER" id="PTHR43477">
    <property type="entry name" value="DIHYDROANTICAPSIN 7-DEHYDROGENASE"/>
    <property type="match status" value="1"/>
</dbReference>
<dbReference type="InterPro" id="IPR002347">
    <property type="entry name" value="SDR_fam"/>
</dbReference>
<dbReference type="PRINTS" id="PR00081">
    <property type="entry name" value="GDHRDH"/>
</dbReference>
<dbReference type="OrthoDB" id="9806974at2"/>
<dbReference type="RefSeq" id="WP_119553541.1">
    <property type="nucleotide sequence ID" value="NZ_QXMN01000010.1"/>
</dbReference>
<comment type="caution">
    <text evidence="4">The sequence shown here is derived from an EMBL/GenBank/DDBJ whole genome shotgun (WGS) entry which is preliminary data.</text>
</comment>
<evidence type="ECO:0000313" key="5">
    <source>
        <dbReference type="Proteomes" id="UP000265619"/>
    </source>
</evidence>
<dbReference type="PRINTS" id="PR00080">
    <property type="entry name" value="SDRFAMILY"/>
</dbReference>
<dbReference type="Proteomes" id="UP000265619">
    <property type="component" value="Unassembled WGS sequence"/>
</dbReference>
<dbReference type="InterPro" id="IPR051122">
    <property type="entry name" value="SDR_DHRS6-like"/>
</dbReference>
<comment type="similarity">
    <text evidence="1">Belongs to the short-chain dehydrogenases/reductases (SDR) family.</text>
</comment>
<proteinExistence type="inferred from homology"/>
<dbReference type="Pfam" id="PF13561">
    <property type="entry name" value="adh_short_C2"/>
    <property type="match status" value="1"/>
</dbReference>
<keyword evidence="3" id="KW-0520">NAD</keyword>
<accession>A0A9X8D634</accession>
<dbReference type="AlphaFoldDB" id="A0A9X8D634"/>
<dbReference type="InterPro" id="IPR036291">
    <property type="entry name" value="NAD(P)-bd_dom_sf"/>
</dbReference>
<dbReference type="FunFam" id="3.40.50.720:FF:000084">
    <property type="entry name" value="Short-chain dehydrogenase reductase"/>
    <property type="match status" value="1"/>
</dbReference>
<dbReference type="PROSITE" id="PS00061">
    <property type="entry name" value="ADH_SHORT"/>
    <property type="match status" value="1"/>
</dbReference>
<dbReference type="Gene3D" id="3.40.50.720">
    <property type="entry name" value="NAD(P)-binding Rossmann-like Domain"/>
    <property type="match status" value="1"/>
</dbReference>